<dbReference type="AlphaFoldDB" id="A0A9P9EJ83"/>
<evidence type="ECO:0000256" key="5">
    <source>
        <dbReference type="ARBA" id="ARBA00023163"/>
    </source>
</evidence>
<gene>
    <name evidence="8" type="ORF">B0J11DRAFT_555236</name>
</gene>
<keyword evidence="5" id="KW-0804">Transcription</keyword>
<sequence length="524" mass="59806">MMMQTTELSRKAHRHKSRVKTGCKTCKIRRVKCDEEKPSCTRCNSTGRKCDGYATQNESQIAGHGQALIFINVASPVFKSGFGDNVQHLEFYHHCARPTLSSAFDKEFWSRIVLQMAQSEPAVRHALIAVSYLHQTETGSLKYARSEFLANHNRQTLLFHYNKSVQCLIARMAESSYTAEIGLVTCVLFICIEYLRANYNTAFVHLTNGLKILSEREKCDPKYSGTMRNGTIGVNDMIEEKIRPIFIRGMMSGLLYGVIVEKVFDISCPLPEELREGPFESLLEAQSISHEIRNASVLYIRVISKKLLHRETITTKDLQLQQRLLMCHDTWYQNLEHFASSNRLAEEDITTISALKVAYQATYLYTACTAAVLQMQYDVYLERFKSLIRHAKIVLASMNLTASSTAHFTFEMSLIAPIYFVATRCRCPTTRREAASLLSLNLPREGLWDAQQQAVVSQRIIEMEESEVDVDTGWPVERTRIWSTVIDGNMDRNGGFWVYFLPARLVGEVDDNGRPKVLNEWFVL</sequence>
<proteinExistence type="predicted"/>
<dbReference type="OrthoDB" id="2593732at2759"/>
<dbReference type="InterPro" id="IPR001138">
    <property type="entry name" value="Zn2Cys6_DnaBD"/>
</dbReference>
<dbReference type="SUPFAM" id="SSF57701">
    <property type="entry name" value="Zn2/Cys6 DNA-binding domain"/>
    <property type="match status" value="1"/>
</dbReference>
<evidence type="ECO:0000256" key="6">
    <source>
        <dbReference type="ARBA" id="ARBA00023242"/>
    </source>
</evidence>
<feature type="domain" description="Zn(2)-C6 fungal-type" evidence="7">
    <location>
        <begin position="22"/>
        <end position="50"/>
    </location>
</feature>
<dbReference type="InterPro" id="IPR052360">
    <property type="entry name" value="Transcr_Regulatory_Proteins"/>
</dbReference>
<dbReference type="InterPro" id="IPR021858">
    <property type="entry name" value="Fun_TF"/>
</dbReference>
<dbReference type="PANTHER" id="PTHR36206:SF4">
    <property type="entry name" value="HYPOTHETICAL CONSERVED PROTEIN (EUROFUNG)-RELATED"/>
    <property type="match status" value="1"/>
</dbReference>
<dbReference type="PROSITE" id="PS00463">
    <property type="entry name" value="ZN2_CY6_FUNGAL_1"/>
    <property type="match status" value="1"/>
</dbReference>
<dbReference type="GO" id="GO:0008270">
    <property type="term" value="F:zinc ion binding"/>
    <property type="evidence" value="ECO:0007669"/>
    <property type="project" value="InterPro"/>
</dbReference>
<evidence type="ECO:0000256" key="1">
    <source>
        <dbReference type="ARBA" id="ARBA00022723"/>
    </source>
</evidence>
<dbReference type="Proteomes" id="UP000700596">
    <property type="component" value="Unassembled WGS sequence"/>
</dbReference>
<organism evidence="8 9">
    <name type="scientific">Dendryphion nanum</name>
    <dbReference type="NCBI Taxonomy" id="256645"/>
    <lineage>
        <taxon>Eukaryota</taxon>
        <taxon>Fungi</taxon>
        <taxon>Dikarya</taxon>
        <taxon>Ascomycota</taxon>
        <taxon>Pezizomycotina</taxon>
        <taxon>Dothideomycetes</taxon>
        <taxon>Pleosporomycetidae</taxon>
        <taxon>Pleosporales</taxon>
        <taxon>Torulaceae</taxon>
        <taxon>Dendryphion</taxon>
    </lineage>
</organism>
<dbReference type="SMART" id="SM00066">
    <property type="entry name" value="GAL4"/>
    <property type="match status" value="1"/>
</dbReference>
<evidence type="ECO:0000313" key="9">
    <source>
        <dbReference type="Proteomes" id="UP000700596"/>
    </source>
</evidence>
<evidence type="ECO:0000256" key="4">
    <source>
        <dbReference type="ARBA" id="ARBA00023125"/>
    </source>
</evidence>
<evidence type="ECO:0000259" key="7">
    <source>
        <dbReference type="PROSITE" id="PS50048"/>
    </source>
</evidence>
<comment type="caution">
    <text evidence="8">The sequence shown here is derived from an EMBL/GenBank/DDBJ whole genome shotgun (WGS) entry which is preliminary data.</text>
</comment>
<dbReference type="PROSITE" id="PS50048">
    <property type="entry name" value="ZN2_CY6_FUNGAL_2"/>
    <property type="match status" value="1"/>
</dbReference>
<dbReference type="InterPro" id="IPR036864">
    <property type="entry name" value="Zn2-C6_fun-type_DNA-bd_sf"/>
</dbReference>
<protein>
    <recommendedName>
        <fullName evidence="7">Zn(2)-C6 fungal-type domain-containing protein</fullName>
    </recommendedName>
</protein>
<keyword evidence="9" id="KW-1185">Reference proteome</keyword>
<keyword evidence="1" id="KW-0479">Metal-binding</keyword>
<evidence type="ECO:0000256" key="2">
    <source>
        <dbReference type="ARBA" id="ARBA00022833"/>
    </source>
</evidence>
<keyword evidence="6" id="KW-0539">Nucleus</keyword>
<dbReference type="GO" id="GO:0003677">
    <property type="term" value="F:DNA binding"/>
    <property type="evidence" value="ECO:0007669"/>
    <property type="project" value="UniProtKB-KW"/>
</dbReference>
<accession>A0A9P9EJ83</accession>
<evidence type="ECO:0000313" key="8">
    <source>
        <dbReference type="EMBL" id="KAH7138472.1"/>
    </source>
</evidence>
<dbReference type="Gene3D" id="4.10.240.10">
    <property type="entry name" value="Zn(2)-C6 fungal-type DNA-binding domain"/>
    <property type="match status" value="1"/>
</dbReference>
<keyword evidence="2" id="KW-0862">Zinc</keyword>
<evidence type="ECO:0000256" key="3">
    <source>
        <dbReference type="ARBA" id="ARBA00023015"/>
    </source>
</evidence>
<keyword evidence="3" id="KW-0805">Transcription regulation</keyword>
<dbReference type="Pfam" id="PF00172">
    <property type="entry name" value="Zn_clus"/>
    <property type="match status" value="1"/>
</dbReference>
<dbReference type="PANTHER" id="PTHR36206">
    <property type="entry name" value="ASPERCRYPTIN BIOSYNTHESIS CLUSTER-SPECIFIC TRANSCRIPTION REGULATOR ATNN-RELATED"/>
    <property type="match status" value="1"/>
</dbReference>
<keyword evidence="4" id="KW-0238">DNA-binding</keyword>
<dbReference type="CDD" id="cd00067">
    <property type="entry name" value="GAL4"/>
    <property type="match status" value="1"/>
</dbReference>
<reference evidence="8" key="1">
    <citation type="journal article" date="2021" name="Nat. Commun.">
        <title>Genetic determinants of endophytism in the Arabidopsis root mycobiome.</title>
        <authorList>
            <person name="Mesny F."/>
            <person name="Miyauchi S."/>
            <person name="Thiergart T."/>
            <person name="Pickel B."/>
            <person name="Atanasova L."/>
            <person name="Karlsson M."/>
            <person name="Huettel B."/>
            <person name="Barry K.W."/>
            <person name="Haridas S."/>
            <person name="Chen C."/>
            <person name="Bauer D."/>
            <person name="Andreopoulos W."/>
            <person name="Pangilinan J."/>
            <person name="LaButti K."/>
            <person name="Riley R."/>
            <person name="Lipzen A."/>
            <person name="Clum A."/>
            <person name="Drula E."/>
            <person name="Henrissat B."/>
            <person name="Kohler A."/>
            <person name="Grigoriev I.V."/>
            <person name="Martin F.M."/>
            <person name="Hacquard S."/>
        </authorList>
    </citation>
    <scope>NUCLEOTIDE SEQUENCE</scope>
    <source>
        <strain evidence="8">MPI-CAGE-CH-0243</strain>
    </source>
</reference>
<dbReference type="EMBL" id="JAGMWT010000001">
    <property type="protein sequence ID" value="KAH7138472.1"/>
    <property type="molecule type" value="Genomic_DNA"/>
</dbReference>
<dbReference type="Pfam" id="PF11951">
    <property type="entry name" value="Fungal_trans_2"/>
    <property type="match status" value="1"/>
</dbReference>
<dbReference type="GO" id="GO:0000981">
    <property type="term" value="F:DNA-binding transcription factor activity, RNA polymerase II-specific"/>
    <property type="evidence" value="ECO:0007669"/>
    <property type="project" value="InterPro"/>
</dbReference>
<name>A0A9P9EJ83_9PLEO</name>